<comment type="caution">
    <text evidence="1">The sequence shown here is derived from an EMBL/GenBank/DDBJ whole genome shotgun (WGS) entry which is preliminary data.</text>
</comment>
<evidence type="ECO:0000313" key="2">
    <source>
        <dbReference type="Proteomes" id="UP000578622"/>
    </source>
</evidence>
<gene>
    <name evidence="1" type="ORF">FHW20_002147</name>
</gene>
<dbReference type="EMBL" id="JACGXG010000002">
    <property type="protein sequence ID" value="MBA8851212.1"/>
    <property type="molecule type" value="Genomic_DNA"/>
</dbReference>
<protein>
    <recommendedName>
        <fullName evidence="3">DNA cytosine methyltransferase</fullName>
    </recommendedName>
</protein>
<organism evidence="1 2">
    <name type="scientific">Brucella intermedia</name>
    <dbReference type="NCBI Taxonomy" id="94625"/>
    <lineage>
        <taxon>Bacteria</taxon>
        <taxon>Pseudomonadati</taxon>
        <taxon>Pseudomonadota</taxon>
        <taxon>Alphaproteobacteria</taxon>
        <taxon>Hyphomicrobiales</taxon>
        <taxon>Brucellaceae</taxon>
        <taxon>Brucella/Ochrobactrum group</taxon>
        <taxon>Brucella</taxon>
    </lineage>
</organism>
<reference evidence="1 2" key="1">
    <citation type="submission" date="2020-07" db="EMBL/GenBank/DDBJ databases">
        <title>Genomic Encyclopedia of Type Strains, Phase IV (KMG-V): Genome sequencing to study the core and pangenomes of soil and plant-associated prokaryotes.</title>
        <authorList>
            <person name="Whitman W."/>
        </authorList>
    </citation>
    <scope>NUCLEOTIDE SEQUENCE [LARGE SCALE GENOMIC DNA]</scope>
    <source>
        <strain evidence="1 2">RH4WT92</strain>
    </source>
</reference>
<accession>A0ABR6AP35</accession>
<proteinExistence type="predicted"/>
<name>A0ABR6AP35_9HYPH</name>
<evidence type="ECO:0000313" key="1">
    <source>
        <dbReference type="EMBL" id="MBA8851212.1"/>
    </source>
</evidence>
<keyword evidence="2" id="KW-1185">Reference proteome</keyword>
<evidence type="ECO:0008006" key="3">
    <source>
        <dbReference type="Google" id="ProtNLM"/>
    </source>
</evidence>
<sequence length="44" mass="4596">MGRLRGYGNAIVAPAAQAFIEAYLETEIVAANDNHCSVAASRCA</sequence>
<dbReference type="Proteomes" id="UP000578622">
    <property type="component" value="Unassembled WGS sequence"/>
</dbReference>